<feature type="transmembrane region" description="Helical" evidence="1">
    <location>
        <begin position="214"/>
        <end position="235"/>
    </location>
</feature>
<keyword evidence="3" id="KW-1185">Reference proteome</keyword>
<feature type="transmembrane region" description="Helical" evidence="1">
    <location>
        <begin position="80"/>
        <end position="102"/>
    </location>
</feature>
<dbReference type="InterPro" id="IPR011737">
    <property type="entry name" value="CHP02206_TP0381"/>
</dbReference>
<organism evidence="2 3">
    <name type="scientific">Rubritalea squalenifaciens DSM 18772</name>
    <dbReference type="NCBI Taxonomy" id="1123071"/>
    <lineage>
        <taxon>Bacteria</taxon>
        <taxon>Pseudomonadati</taxon>
        <taxon>Verrucomicrobiota</taxon>
        <taxon>Verrucomicrobiia</taxon>
        <taxon>Verrucomicrobiales</taxon>
        <taxon>Rubritaleaceae</taxon>
        <taxon>Rubritalea</taxon>
    </lineage>
</organism>
<proteinExistence type="predicted"/>
<gene>
    <name evidence="2" type="ORF">SAMN02745181_3022</name>
</gene>
<dbReference type="EMBL" id="FQYR01000005">
    <property type="protein sequence ID" value="SHK00915.1"/>
    <property type="molecule type" value="Genomic_DNA"/>
</dbReference>
<feature type="transmembrane region" description="Helical" evidence="1">
    <location>
        <begin position="140"/>
        <end position="162"/>
    </location>
</feature>
<feature type="transmembrane region" description="Helical" evidence="1">
    <location>
        <begin position="12"/>
        <end position="29"/>
    </location>
</feature>
<dbReference type="InParanoid" id="A0A1M6NYW7"/>
<accession>A0A1M6NYW7</accession>
<dbReference type="STRING" id="1123071.SAMN02745181_3022"/>
<protein>
    <submittedName>
        <fullName evidence="2">Conserved hypothetical integral membrane protein TIGR02206</fullName>
    </submittedName>
</protein>
<evidence type="ECO:0000313" key="3">
    <source>
        <dbReference type="Proteomes" id="UP000184510"/>
    </source>
</evidence>
<feature type="transmembrane region" description="Helical" evidence="1">
    <location>
        <begin position="49"/>
        <end position="68"/>
    </location>
</feature>
<sequence length="245" mass="27444">MTLALHSRDFEPFGLSHLVALAVTILIGYGLCRLMRSDVAEKWKDRSRLILAIVLFGSVLADPLLAWWRYAYDPEMALKFIVGYSLPFYLCDVVAVILGVALLQKNQRLAEIGYLWGIAGTLQGLITPTLYFDWTTPEYYAFFAQHGGVPVAAMVLVIGMGLKPEPGVFKRALFSSWAYMAIIYALNGMLQTNYGFLNAKPSVSTLFDYMGPWPYYLITLQVIAFGLYALLLLPFRGGDTRQISE</sequence>
<dbReference type="Pfam" id="PF14808">
    <property type="entry name" value="TMEM164"/>
    <property type="match status" value="1"/>
</dbReference>
<keyword evidence="1" id="KW-0812">Transmembrane</keyword>
<evidence type="ECO:0000313" key="2">
    <source>
        <dbReference type="EMBL" id="SHK00915.1"/>
    </source>
</evidence>
<keyword evidence="1" id="KW-1133">Transmembrane helix</keyword>
<name>A0A1M6NYW7_9BACT</name>
<reference evidence="2 3" key="1">
    <citation type="submission" date="2016-11" db="EMBL/GenBank/DDBJ databases">
        <authorList>
            <person name="Jaros S."/>
            <person name="Januszkiewicz K."/>
            <person name="Wedrychowicz H."/>
        </authorList>
    </citation>
    <scope>NUCLEOTIDE SEQUENCE [LARGE SCALE GENOMIC DNA]</scope>
    <source>
        <strain evidence="2 3">DSM 18772</strain>
    </source>
</reference>
<dbReference type="OrthoDB" id="9813172at2"/>
<dbReference type="AlphaFoldDB" id="A0A1M6NYW7"/>
<dbReference type="Proteomes" id="UP000184510">
    <property type="component" value="Unassembled WGS sequence"/>
</dbReference>
<dbReference type="NCBIfam" id="TIGR02206">
    <property type="entry name" value="intg_mem_TP0381"/>
    <property type="match status" value="1"/>
</dbReference>
<keyword evidence="1" id="KW-0472">Membrane</keyword>
<dbReference type="RefSeq" id="WP_143184584.1">
    <property type="nucleotide sequence ID" value="NZ_FQYR01000005.1"/>
</dbReference>
<feature type="transmembrane region" description="Helical" evidence="1">
    <location>
        <begin position="114"/>
        <end position="134"/>
    </location>
</feature>
<feature type="transmembrane region" description="Helical" evidence="1">
    <location>
        <begin position="174"/>
        <end position="194"/>
    </location>
</feature>
<evidence type="ECO:0000256" key="1">
    <source>
        <dbReference type="SAM" id="Phobius"/>
    </source>
</evidence>